<dbReference type="Pfam" id="PF02801">
    <property type="entry name" value="Ketoacyl-synt_C"/>
    <property type="match status" value="1"/>
</dbReference>
<dbReference type="SMART" id="SM00825">
    <property type="entry name" value="PKS_KS"/>
    <property type="match status" value="1"/>
</dbReference>
<evidence type="ECO:0000313" key="6">
    <source>
        <dbReference type="EMBL" id="KJY39322.1"/>
    </source>
</evidence>
<dbReference type="PROSITE" id="PS00606">
    <property type="entry name" value="KS3_1"/>
    <property type="match status" value="1"/>
</dbReference>
<dbReference type="Proteomes" id="UP000033551">
    <property type="component" value="Unassembled WGS sequence"/>
</dbReference>
<gene>
    <name evidence="6" type="ORF">VR44_01845</name>
</gene>
<evidence type="ECO:0000313" key="7">
    <source>
        <dbReference type="Proteomes" id="UP000033551"/>
    </source>
</evidence>
<comment type="similarity">
    <text evidence="1 4">Belongs to the thiolase-like superfamily. Beta-ketoacyl-ACP synthases family.</text>
</comment>
<proteinExistence type="inferred from homology"/>
<dbReference type="PROSITE" id="PS52004">
    <property type="entry name" value="KS3_2"/>
    <property type="match status" value="1"/>
</dbReference>
<evidence type="ECO:0000256" key="1">
    <source>
        <dbReference type="ARBA" id="ARBA00008467"/>
    </source>
</evidence>
<name>A0A0F4JY62_9ACTN</name>
<feature type="domain" description="Ketosynthase family 3 (KS3)" evidence="5">
    <location>
        <begin position="7"/>
        <end position="399"/>
    </location>
</feature>
<keyword evidence="7" id="KW-1185">Reference proteome</keyword>
<dbReference type="InterPro" id="IPR014031">
    <property type="entry name" value="Ketoacyl_synth_C"/>
</dbReference>
<dbReference type="OrthoDB" id="9808669at2"/>
<evidence type="ECO:0000256" key="3">
    <source>
        <dbReference type="ARBA" id="ARBA00023315"/>
    </source>
</evidence>
<dbReference type="InterPro" id="IPR016039">
    <property type="entry name" value="Thiolase-like"/>
</dbReference>
<reference evidence="6 7" key="1">
    <citation type="submission" date="2015-02" db="EMBL/GenBank/DDBJ databases">
        <authorList>
            <person name="Ju K.-S."/>
            <person name="Doroghazi J.R."/>
            <person name="Metcalf W."/>
        </authorList>
    </citation>
    <scope>NUCLEOTIDE SEQUENCE [LARGE SCALE GENOMIC DNA]</scope>
    <source>
        <strain evidence="6 7">NRRL ISP-5550</strain>
    </source>
</reference>
<dbReference type="InterPro" id="IPR000794">
    <property type="entry name" value="Beta-ketoacyl_synthase"/>
</dbReference>
<dbReference type="AlphaFoldDB" id="A0A0F4JY62"/>
<dbReference type="InterPro" id="IPR018201">
    <property type="entry name" value="Ketoacyl_synth_AS"/>
</dbReference>
<dbReference type="PANTHER" id="PTHR11712">
    <property type="entry name" value="POLYKETIDE SYNTHASE-RELATED"/>
    <property type="match status" value="1"/>
</dbReference>
<organism evidence="6 7">
    <name type="scientific">Streptomyces katrae</name>
    <dbReference type="NCBI Taxonomy" id="68223"/>
    <lineage>
        <taxon>Bacteria</taxon>
        <taxon>Bacillati</taxon>
        <taxon>Actinomycetota</taxon>
        <taxon>Actinomycetes</taxon>
        <taxon>Kitasatosporales</taxon>
        <taxon>Streptomycetaceae</taxon>
        <taxon>Streptomyces</taxon>
    </lineage>
</organism>
<evidence type="ECO:0000256" key="2">
    <source>
        <dbReference type="ARBA" id="ARBA00022679"/>
    </source>
</evidence>
<evidence type="ECO:0000256" key="4">
    <source>
        <dbReference type="RuleBase" id="RU003694"/>
    </source>
</evidence>
<dbReference type="InterPro" id="IPR014030">
    <property type="entry name" value="Ketoacyl_synth_N"/>
</dbReference>
<sequence>MVAHGQSAAVVVTGVGALTPIGTTVGEFWDAAVKGSVGTAPITLCDVTGLPHRMGGEVKGFGDAASGLPRSTQLAVAAGLAAAADAGVRPWTSDPARAGVCMGTLLGNRAAVEAGVMRFHRGEPPAAIDGLDPAPPLADLADAVSRELGFMGPSVVVSTACASGNSALAYAADTIRANRADVMIAGGVDEMSSALLMLFTSLRSIAPDVARPFDRNRAGLLVAEGSAALVLESYEHARRRGARVYAELAGWSSASDAYHMTAPHPEGRGARRSMERALAQAGVPADRVGYISAHGTGTPSNDRVEARAIRDVFGARTPAVSSLKGALGHAQGAASAIEAVGCVLAIRDGVIPPTANLVDADPECALDLVSLEAREARVDVAVNNAFGFGGNTGCTVFTRLGSRRAR</sequence>
<dbReference type="SUPFAM" id="SSF53901">
    <property type="entry name" value="Thiolase-like"/>
    <property type="match status" value="2"/>
</dbReference>
<dbReference type="CDD" id="cd00834">
    <property type="entry name" value="KAS_I_II"/>
    <property type="match status" value="1"/>
</dbReference>
<comment type="caution">
    <text evidence="6">The sequence shown here is derived from an EMBL/GenBank/DDBJ whole genome shotgun (WGS) entry which is preliminary data.</text>
</comment>
<keyword evidence="2 4" id="KW-0808">Transferase</keyword>
<evidence type="ECO:0000259" key="5">
    <source>
        <dbReference type="PROSITE" id="PS52004"/>
    </source>
</evidence>
<dbReference type="InterPro" id="IPR020841">
    <property type="entry name" value="PKS_Beta-ketoAc_synthase_dom"/>
</dbReference>
<dbReference type="PATRIC" id="fig|68223.7.peg.5773"/>
<dbReference type="EMBL" id="JZWV01000024">
    <property type="protein sequence ID" value="KJY39322.1"/>
    <property type="molecule type" value="Genomic_DNA"/>
</dbReference>
<dbReference type="Pfam" id="PF00109">
    <property type="entry name" value="ketoacyl-synt"/>
    <property type="match status" value="1"/>
</dbReference>
<dbReference type="GO" id="GO:0005829">
    <property type="term" value="C:cytosol"/>
    <property type="evidence" value="ECO:0007669"/>
    <property type="project" value="TreeGrafter"/>
</dbReference>
<dbReference type="PANTHER" id="PTHR11712:SF320">
    <property type="entry name" value="BETA-KETOACYL SYNTHASE"/>
    <property type="match status" value="1"/>
</dbReference>
<protein>
    <recommendedName>
        <fullName evidence="5">Ketosynthase family 3 (KS3) domain-containing protein</fullName>
    </recommendedName>
</protein>
<dbReference type="GO" id="GO:0004315">
    <property type="term" value="F:3-oxoacyl-[acyl-carrier-protein] synthase activity"/>
    <property type="evidence" value="ECO:0007669"/>
    <property type="project" value="InterPro"/>
</dbReference>
<dbReference type="GO" id="GO:0006633">
    <property type="term" value="P:fatty acid biosynthetic process"/>
    <property type="evidence" value="ECO:0007669"/>
    <property type="project" value="InterPro"/>
</dbReference>
<dbReference type="Gene3D" id="3.40.47.10">
    <property type="match status" value="1"/>
</dbReference>
<dbReference type="FunFam" id="3.40.47.10:FF:000029">
    <property type="entry name" value="3-oxoacyl-[acyl-carrier-protein] synthase 1"/>
    <property type="match status" value="1"/>
</dbReference>
<keyword evidence="3" id="KW-0012">Acyltransferase</keyword>
<accession>A0A0F4JY62</accession>